<evidence type="ECO:0000313" key="4">
    <source>
        <dbReference type="Proteomes" id="UP000070578"/>
    </source>
</evidence>
<feature type="compositionally biased region" description="Low complexity" evidence="1">
    <location>
        <begin position="70"/>
        <end position="83"/>
    </location>
</feature>
<evidence type="ECO:0000256" key="1">
    <source>
        <dbReference type="SAM" id="MobiDB-lite"/>
    </source>
</evidence>
<gene>
    <name evidence="3" type="ORF">AWT59_0682</name>
</gene>
<protein>
    <recommendedName>
        <fullName evidence="2">Phosphatidic acid phosphatase type 2/haloperoxidase domain-containing protein</fullName>
    </recommendedName>
</protein>
<sequence length="315" mass="33127">MKPLRDIRSRVLFWPLCGAMLMAWSAQEVRAEALASAAADRDAVPVFSQFSGRSDAYTATIDSNGNLLLASGSQPQPGAAPGNPGDGGHASVFTTADKDLAALGHAAATPDFWRTALQIAGISLVSAIADKPLDTLAVNHGKNWVMTRVEKVGNSLPFIAIGYSAVSFLASDQDSTLARASYSSLAAGGVGFAGVFGLKYTVGRARPSSEQGAASFTPVSASNGNTSWPSMHSTVMWAVITPYAKAYDAPWLYGVAAVTNVARVGGRDHWFSDTIAGSLLGYALGSFMWEQHNTNQNGMEWSVSPGGVMLSWKME</sequence>
<feature type="region of interest" description="Disordered" evidence="1">
    <location>
        <begin position="70"/>
        <end position="91"/>
    </location>
</feature>
<organism evidence="3 4">
    <name type="scientific">Candidatus Gallionella acididurans</name>
    <dbReference type="NCBI Taxonomy" id="1796491"/>
    <lineage>
        <taxon>Bacteria</taxon>
        <taxon>Pseudomonadati</taxon>
        <taxon>Pseudomonadota</taxon>
        <taxon>Betaproteobacteria</taxon>
        <taxon>Nitrosomonadales</taxon>
        <taxon>Gallionellaceae</taxon>
        <taxon>Gallionella</taxon>
    </lineage>
</organism>
<comment type="caution">
    <text evidence="3">The sequence shown here is derived from an EMBL/GenBank/DDBJ whole genome shotgun (WGS) entry which is preliminary data.</text>
</comment>
<dbReference type="Gene3D" id="1.20.144.10">
    <property type="entry name" value="Phosphatidic acid phosphatase type 2/haloperoxidase"/>
    <property type="match status" value="1"/>
</dbReference>
<dbReference type="Proteomes" id="UP000070578">
    <property type="component" value="Unassembled WGS sequence"/>
</dbReference>
<reference evidence="3 4" key="1">
    <citation type="submission" date="2016-02" db="EMBL/GenBank/DDBJ databases">
        <authorList>
            <person name="Wen L."/>
            <person name="He K."/>
            <person name="Yang H."/>
        </authorList>
    </citation>
    <scope>NUCLEOTIDE SEQUENCE [LARGE SCALE GENOMIC DNA]</scope>
    <source>
        <strain evidence="3">ShG14-8</strain>
    </source>
</reference>
<proteinExistence type="predicted"/>
<dbReference type="InterPro" id="IPR000326">
    <property type="entry name" value="PAP2/HPO"/>
</dbReference>
<dbReference type="InterPro" id="IPR036938">
    <property type="entry name" value="PAP2/HPO_sf"/>
</dbReference>
<feature type="domain" description="Phosphatidic acid phosphatase type 2/haloperoxidase" evidence="2">
    <location>
        <begin position="180"/>
        <end position="289"/>
    </location>
</feature>
<reference evidence="3 4" key="2">
    <citation type="submission" date="2016-03" db="EMBL/GenBank/DDBJ databases">
        <title>New uncultured bacterium of the family Gallionellaceae from acid mine drainage: description and reconstruction of genome based on metagenomic analysis of microbial community.</title>
        <authorList>
            <person name="Kadnikov V."/>
            <person name="Ivasenko D."/>
            <person name="Beletsky A."/>
            <person name="Mardanov A."/>
            <person name="Danilova E."/>
            <person name="Pimenov N."/>
            <person name="Karnachuk O."/>
            <person name="Ravin N."/>
        </authorList>
    </citation>
    <scope>NUCLEOTIDE SEQUENCE [LARGE SCALE GENOMIC DNA]</scope>
    <source>
        <strain evidence="3">ShG14-8</strain>
    </source>
</reference>
<dbReference type="Pfam" id="PF01569">
    <property type="entry name" value="PAP2"/>
    <property type="match status" value="1"/>
</dbReference>
<accession>A0A139BW84</accession>
<evidence type="ECO:0000313" key="3">
    <source>
        <dbReference type="EMBL" id="KXS33249.1"/>
    </source>
</evidence>
<dbReference type="SMART" id="SM00014">
    <property type="entry name" value="acidPPc"/>
    <property type="match status" value="1"/>
</dbReference>
<dbReference type="PATRIC" id="fig|1796491.3.peg.742"/>
<dbReference type="SUPFAM" id="SSF48317">
    <property type="entry name" value="Acid phosphatase/Vanadium-dependent haloperoxidase"/>
    <property type="match status" value="1"/>
</dbReference>
<evidence type="ECO:0000259" key="2">
    <source>
        <dbReference type="SMART" id="SM00014"/>
    </source>
</evidence>
<dbReference type="EMBL" id="LSLI01000009">
    <property type="protein sequence ID" value="KXS33249.1"/>
    <property type="molecule type" value="Genomic_DNA"/>
</dbReference>
<name>A0A139BW84_9PROT</name>
<dbReference type="AlphaFoldDB" id="A0A139BW84"/>